<dbReference type="SUPFAM" id="SSF103501">
    <property type="entry name" value="Respiratory nitrate reductase 1 gamma chain"/>
    <property type="match status" value="1"/>
</dbReference>
<feature type="transmembrane region" description="Helical" evidence="1">
    <location>
        <begin position="69"/>
        <end position="88"/>
    </location>
</feature>
<feature type="transmembrane region" description="Helical" evidence="1">
    <location>
        <begin position="108"/>
        <end position="128"/>
    </location>
</feature>
<dbReference type="RefSeq" id="WP_273438902.1">
    <property type="nucleotide sequence ID" value="NZ_CAXXYC010000001.1"/>
</dbReference>
<dbReference type="Gene3D" id="1.20.950.20">
    <property type="entry name" value="Transmembrane di-heme cytochromes, Chain C"/>
    <property type="match status" value="1"/>
</dbReference>
<dbReference type="InterPro" id="IPR036197">
    <property type="entry name" value="NarG-like_sf"/>
</dbReference>
<sequence>MIGQLIDGPLWYFSLGVFCLGVLFRFFTILRAGLKPDLAVPRAGGAAGALRNLFTRFVPRRDVATRGRLTLVAGYLFHLGLFALLFFARPHVDFYAERITGFDWPALPYWAFIISAEIAFIGLLLLWLHRLLHPVTRLLSTADDHIGTGLVFLVMLTGCLALAQSFEPLRLLHLFLAELLLIYFPFSSLMHTFTFVFSRGYTGAIMGRKGVNA</sequence>
<dbReference type="EMBL" id="PKUN01000009">
    <property type="protein sequence ID" value="PLX62090.1"/>
    <property type="molecule type" value="Genomic_DNA"/>
</dbReference>
<keyword evidence="1" id="KW-1133">Transmembrane helix</keyword>
<protein>
    <recommendedName>
        <fullName evidence="4">Nitrate reductase</fullName>
    </recommendedName>
</protein>
<feature type="transmembrane region" description="Helical" evidence="1">
    <location>
        <begin position="149"/>
        <end position="166"/>
    </location>
</feature>
<name>A0A2N6CXR4_9GAMM</name>
<dbReference type="Proteomes" id="UP000235015">
    <property type="component" value="Unassembled WGS sequence"/>
</dbReference>
<gene>
    <name evidence="2" type="ORF">C0630_08820</name>
</gene>
<reference evidence="2 3" key="1">
    <citation type="submission" date="2017-11" db="EMBL/GenBank/DDBJ databases">
        <title>Genome-resolved metagenomics identifies genetic mobility, metabolic interactions, and unexpected diversity in perchlorate-reducing communities.</title>
        <authorList>
            <person name="Barnum T.P."/>
            <person name="Figueroa I.A."/>
            <person name="Carlstrom C.I."/>
            <person name="Lucas L.N."/>
            <person name="Engelbrektson A.L."/>
            <person name="Coates J.D."/>
        </authorList>
    </citation>
    <scope>NUCLEOTIDE SEQUENCE [LARGE SCALE GENOMIC DNA]</scope>
    <source>
        <strain evidence="2">BM301</strain>
    </source>
</reference>
<evidence type="ECO:0000313" key="2">
    <source>
        <dbReference type="EMBL" id="PLX62090.1"/>
    </source>
</evidence>
<proteinExistence type="predicted"/>
<evidence type="ECO:0008006" key="4">
    <source>
        <dbReference type="Google" id="ProtNLM"/>
    </source>
</evidence>
<feature type="transmembrane region" description="Helical" evidence="1">
    <location>
        <begin position="12"/>
        <end position="34"/>
    </location>
</feature>
<evidence type="ECO:0000313" key="3">
    <source>
        <dbReference type="Proteomes" id="UP000235015"/>
    </source>
</evidence>
<keyword evidence="1" id="KW-0472">Membrane</keyword>
<evidence type="ECO:0000256" key="1">
    <source>
        <dbReference type="SAM" id="Phobius"/>
    </source>
</evidence>
<comment type="caution">
    <text evidence="2">The sequence shown here is derived from an EMBL/GenBank/DDBJ whole genome shotgun (WGS) entry which is preliminary data.</text>
</comment>
<keyword evidence="1" id="KW-0812">Transmembrane</keyword>
<feature type="transmembrane region" description="Helical" evidence="1">
    <location>
        <begin position="172"/>
        <end position="198"/>
    </location>
</feature>
<dbReference type="AlphaFoldDB" id="A0A2N6CXR4"/>
<accession>A0A2N6CXR4</accession>
<dbReference type="STRING" id="1111735.GCA_000428045_04128"/>
<organism evidence="2 3">
    <name type="scientific">Sedimenticola selenatireducens</name>
    <dbReference type="NCBI Taxonomy" id="191960"/>
    <lineage>
        <taxon>Bacteria</taxon>
        <taxon>Pseudomonadati</taxon>
        <taxon>Pseudomonadota</taxon>
        <taxon>Gammaproteobacteria</taxon>
        <taxon>Chromatiales</taxon>
        <taxon>Sedimenticolaceae</taxon>
        <taxon>Sedimenticola</taxon>
    </lineage>
</organism>